<dbReference type="PANTHER" id="PTHR11559">
    <property type="entry name" value="CARBOXYLESTERASE"/>
    <property type="match status" value="1"/>
</dbReference>
<dbReference type="InterPro" id="IPR050309">
    <property type="entry name" value="Type-B_Carboxylest/Lipase"/>
</dbReference>
<evidence type="ECO:0000256" key="4">
    <source>
        <dbReference type="SAM" id="MobiDB-lite"/>
    </source>
</evidence>
<evidence type="ECO:0000259" key="5">
    <source>
        <dbReference type="Pfam" id="PF00135"/>
    </source>
</evidence>
<organism evidence="6 7">
    <name type="scientific">Amycolatopsis heterodermiae</name>
    <dbReference type="NCBI Taxonomy" id="3110235"/>
    <lineage>
        <taxon>Bacteria</taxon>
        <taxon>Bacillati</taxon>
        <taxon>Actinomycetota</taxon>
        <taxon>Actinomycetes</taxon>
        <taxon>Pseudonocardiales</taxon>
        <taxon>Pseudonocardiaceae</taxon>
        <taxon>Amycolatopsis</taxon>
    </lineage>
</organism>
<feature type="region of interest" description="Disordered" evidence="4">
    <location>
        <begin position="27"/>
        <end position="57"/>
    </location>
</feature>
<evidence type="ECO:0000313" key="7">
    <source>
        <dbReference type="Proteomes" id="UP001304298"/>
    </source>
</evidence>
<feature type="domain" description="Carboxylesterase type B" evidence="5">
    <location>
        <begin position="12"/>
        <end position="272"/>
    </location>
</feature>
<dbReference type="SUPFAM" id="SSF53474">
    <property type="entry name" value="alpha/beta-Hydrolases"/>
    <property type="match status" value="1"/>
</dbReference>
<evidence type="ECO:0000256" key="3">
    <source>
        <dbReference type="RuleBase" id="RU361235"/>
    </source>
</evidence>
<dbReference type="InterPro" id="IPR019826">
    <property type="entry name" value="Carboxylesterase_B_AS"/>
</dbReference>
<proteinExistence type="inferred from homology"/>
<evidence type="ECO:0000256" key="2">
    <source>
        <dbReference type="ARBA" id="ARBA00022801"/>
    </source>
</evidence>
<dbReference type="InterPro" id="IPR002018">
    <property type="entry name" value="CarbesteraseB"/>
</dbReference>
<protein>
    <recommendedName>
        <fullName evidence="3">Carboxylic ester hydrolase</fullName>
        <ecNumber evidence="3">3.1.1.-</ecNumber>
    </recommendedName>
</protein>
<dbReference type="RefSeq" id="WP_323329803.1">
    <property type="nucleotide sequence ID" value="NZ_JAYFSI010000005.1"/>
</dbReference>
<sequence length="410" mass="43515">MRSPELLGRRENGVWIYQGIPYATLEDRFGPPQPPPAGFRDATAPGPTAPQETRSFPGTNLAAVLGPGWEPGPDYLTVNVWTPDSPARDLPVLVFVHGGGFLSGSGHAPMYDGTTFARDGVVLVTLNYRLGAPGWLDLPGAPRNRGVLDVLAALRWVRAHVAGFGGDPGNVTLFGQSAGAMLIAALLATPEADGLVHRAISQSGGAHVFTPEQAARVTTALAANLGVAPTARAFTGIGDADLVRAVADLRVDTRYDRSLGVSPFKPVVDGALDLAPVDLVVGTNDDEADLYVSEPVTDADVLAAATRRHPDPERLAASYRARFARPVDQLSALVTEQFETGSAHLAEAHRGRAWTYRFGREGGAPHCAELPFVFGPGPLHDAWVAFAKTGDPGWTPHPETKRFFIAEHLT</sequence>
<dbReference type="Gene3D" id="3.40.50.1820">
    <property type="entry name" value="alpha/beta hydrolase"/>
    <property type="match status" value="1"/>
</dbReference>
<reference evidence="6 7" key="1">
    <citation type="submission" date="2023-12" db="EMBL/GenBank/DDBJ databases">
        <title>Amycolatopsis sp. V23-08.</title>
        <authorList>
            <person name="Somphong A."/>
        </authorList>
    </citation>
    <scope>NUCLEOTIDE SEQUENCE [LARGE SCALE GENOMIC DNA]</scope>
    <source>
        <strain evidence="6 7">V23-08</strain>
    </source>
</reference>
<name>A0ABU5R9H1_9PSEU</name>
<comment type="similarity">
    <text evidence="1 3">Belongs to the type-B carboxylesterase/lipase family.</text>
</comment>
<dbReference type="InterPro" id="IPR029058">
    <property type="entry name" value="AB_hydrolase_fold"/>
</dbReference>
<accession>A0ABU5R9H1</accession>
<dbReference type="Pfam" id="PF00135">
    <property type="entry name" value="COesterase"/>
    <property type="match status" value="1"/>
</dbReference>
<evidence type="ECO:0000256" key="1">
    <source>
        <dbReference type="ARBA" id="ARBA00005964"/>
    </source>
</evidence>
<keyword evidence="7" id="KW-1185">Reference proteome</keyword>
<keyword evidence="2 3" id="KW-0378">Hydrolase</keyword>
<dbReference type="PROSITE" id="PS00122">
    <property type="entry name" value="CARBOXYLESTERASE_B_1"/>
    <property type="match status" value="1"/>
</dbReference>
<dbReference type="Proteomes" id="UP001304298">
    <property type="component" value="Unassembled WGS sequence"/>
</dbReference>
<gene>
    <name evidence="6" type="ORF">VA596_22470</name>
</gene>
<evidence type="ECO:0000313" key="6">
    <source>
        <dbReference type="EMBL" id="MEA5362319.1"/>
    </source>
</evidence>
<comment type="caution">
    <text evidence="6">The sequence shown here is derived from an EMBL/GenBank/DDBJ whole genome shotgun (WGS) entry which is preliminary data.</text>
</comment>
<dbReference type="EMBL" id="JAYFSI010000005">
    <property type="protein sequence ID" value="MEA5362319.1"/>
    <property type="molecule type" value="Genomic_DNA"/>
</dbReference>
<dbReference type="EC" id="3.1.1.-" evidence="3"/>